<evidence type="ECO:0000313" key="2">
    <source>
        <dbReference type="EMBL" id="KKN80689.1"/>
    </source>
</evidence>
<protein>
    <submittedName>
        <fullName evidence="2">Uncharacterized protein</fullName>
    </submittedName>
</protein>
<comment type="caution">
    <text evidence="2">The sequence shown here is derived from an EMBL/GenBank/DDBJ whole genome shotgun (WGS) entry which is preliminary data.</text>
</comment>
<gene>
    <name evidence="2" type="ORF">LCGC14_0327810</name>
</gene>
<organism evidence="2">
    <name type="scientific">marine sediment metagenome</name>
    <dbReference type="NCBI Taxonomy" id="412755"/>
    <lineage>
        <taxon>unclassified sequences</taxon>
        <taxon>metagenomes</taxon>
        <taxon>ecological metagenomes</taxon>
    </lineage>
</organism>
<reference evidence="2" key="1">
    <citation type="journal article" date="2015" name="Nature">
        <title>Complex archaea that bridge the gap between prokaryotes and eukaryotes.</title>
        <authorList>
            <person name="Spang A."/>
            <person name="Saw J.H."/>
            <person name="Jorgensen S.L."/>
            <person name="Zaremba-Niedzwiedzka K."/>
            <person name="Martijn J."/>
            <person name="Lind A.E."/>
            <person name="van Eijk R."/>
            <person name="Schleper C."/>
            <person name="Guy L."/>
            <person name="Ettema T.J."/>
        </authorList>
    </citation>
    <scope>NUCLEOTIDE SEQUENCE</scope>
</reference>
<proteinExistence type="predicted"/>
<dbReference type="AlphaFoldDB" id="A0A0F9TN33"/>
<sequence length="84" mass="9644">MWIILAIFAFASVAPAHASMHNLPSWEAYGTERWLDQQEGDRIFERLQPQPYADPYDGLRSGETGFGVGSQEELTRDPYDYGYR</sequence>
<dbReference type="EMBL" id="LAZR01000227">
    <property type="protein sequence ID" value="KKN80689.1"/>
    <property type="molecule type" value="Genomic_DNA"/>
</dbReference>
<accession>A0A0F9TN33</accession>
<feature type="compositionally biased region" description="Basic and acidic residues" evidence="1">
    <location>
        <begin position="73"/>
        <end position="84"/>
    </location>
</feature>
<name>A0A0F9TN33_9ZZZZ</name>
<evidence type="ECO:0000256" key="1">
    <source>
        <dbReference type="SAM" id="MobiDB-lite"/>
    </source>
</evidence>
<feature type="region of interest" description="Disordered" evidence="1">
    <location>
        <begin position="46"/>
        <end position="84"/>
    </location>
</feature>